<dbReference type="SMART" id="SM00248">
    <property type="entry name" value="ANK"/>
    <property type="match status" value="10"/>
</dbReference>
<protein>
    <recommendedName>
        <fullName evidence="7">Polyketide synthase</fullName>
    </recommendedName>
</protein>
<dbReference type="PRINTS" id="PR01415">
    <property type="entry name" value="ANKYRIN"/>
</dbReference>
<dbReference type="SUPFAM" id="SSF48403">
    <property type="entry name" value="Ankyrin repeat"/>
    <property type="match status" value="1"/>
</dbReference>
<reference evidence="5" key="1">
    <citation type="submission" date="2023-03" db="EMBL/GenBank/DDBJ databases">
        <title>Complete genome of Cladonia borealis.</title>
        <authorList>
            <person name="Park H."/>
        </authorList>
    </citation>
    <scope>NUCLEOTIDE SEQUENCE</scope>
    <source>
        <strain evidence="5">ANT050790</strain>
    </source>
</reference>
<dbReference type="SMART" id="SM00829">
    <property type="entry name" value="PKS_ER"/>
    <property type="match status" value="1"/>
</dbReference>
<dbReference type="Proteomes" id="UP001166286">
    <property type="component" value="Unassembled WGS sequence"/>
</dbReference>
<dbReference type="SMART" id="SM00822">
    <property type="entry name" value="PKS_KR"/>
    <property type="match status" value="1"/>
</dbReference>
<dbReference type="InterPro" id="IPR054471">
    <property type="entry name" value="GPIID_WHD"/>
</dbReference>
<dbReference type="Gene3D" id="3.40.50.300">
    <property type="entry name" value="P-loop containing nucleotide triphosphate hydrolases"/>
    <property type="match status" value="1"/>
</dbReference>
<dbReference type="PROSITE" id="PS50088">
    <property type="entry name" value="ANK_REPEAT"/>
    <property type="match status" value="8"/>
</dbReference>
<dbReference type="Gene3D" id="1.25.40.20">
    <property type="entry name" value="Ankyrin repeat-containing domain"/>
    <property type="match status" value="4"/>
</dbReference>
<dbReference type="Pfam" id="PF13602">
    <property type="entry name" value="ADH_zinc_N_2"/>
    <property type="match status" value="1"/>
</dbReference>
<dbReference type="InterPro" id="IPR057326">
    <property type="entry name" value="KR_dom"/>
</dbReference>
<accession>A0AA39U9G6</accession>
<comment type="caution">
    <text evidence="5">The sequence shown here is derived from an EMBL/GenBank/DDBJ whole genome shotgun (WGS) entry which is preliminary data.</text>
</comment>
<gene>
    <name evidence="5" type="ORF">JMJ35_005904</name>
</gene>
<dbReference type="InterPro" id="IPR036291">
    <property type="entry name" value="NAD(P)-bd_dom_sf"/>
</dbReference>
<evidence type="ECO:0000256" key="2">
    <source>
        <dbReference type="PROSITE-ProRule" id="PRU00023"/>
    </source>
</evidence>
<dbReference type="Gene3D" id="3.40.50.720">
    <property type="entry name" value="NAD(P)-binding Rossmann-like Domain"/>
    <property type="match status" value="1"/>
</dbReference>
<feature type="repeat" description="ANK" evidence="2">
    <location>
        <begin position="832"/>
        <end position="864"/>
    </location>
</feature>
<dbReference type="InterPro" id="IPR056884">
    <property type="entry name" value="NPHP3-like_N"/>
</dbReference>
<evidence type="ECO:0000313" key="6">
    <source>
        <dbReference type="Proteomes" id="UP001166286"/>
    </source>
</evidence>
<evidence type="ECO:0000313" key="5">
    <source>
        <dbReference type="EMBL" id="KAK0511331.1"/>
    </source>
</evidence>
<dbReference type="Pfam" id="PF08659">
    <property type="entry name" value="KR"/>
    <property type="match status" value="1"/>
</dbReference>
<dbReference type="SUPFAM" id="SSF52540">
    <property type="entry name" value="P-loop containing nucleoside triphosphate hydrolases"/>
    <property type="match status" value="1"/>
</dbReference>
<dbReference type="EMBL" id="JAFEKC020000013">
    <property type="protein sequence ID" value="KAK0511331.1"/>
    <property type="molecule type" value="Genomic_DNA"/>
</dbReference>
<dbReference type="CDD" id="cd05274">
    <property type="entry name" value="KR_FAS_SDR_x"/>
    <property type="match status" value="1"/>
</dbReference>
<feature type="repeat" description="ANK" evidence="2">
    <location>
        <begin position="733"/>
        <end position="765"/>
    </location>
</feature>
<feature type="repeat" description="ANK" evidence="2">
    <location>
        <begin position="865"/>
        <end position="897"/>
    </location>
</feature>
<dbReference type="PROSITE" id="PS50297">
    <property type="entry name" value="ANK_REP_REGION"/>
    <property type="match status" value="8"/>
</dbReference>
<keyword evidence="2" id="KW-0040">ANK repeat</keyword>
<evidence type="ECO:0000259" key="4">
    <source>
        <dbReference type="SMART" id="SM00829"/>
    </source>
</evidence>
<dbReference type="PANTHER" id="PTHR10039">
    <property type="entry name" value="AMELOGENIN"/>
    <property type="match status" value="1"/>
</dbReference>
<feature type="repeat" description="ANK" evidence="2">
    <location>
        <begin position="766"/>
        <end position="798"/>
    </location>
</feature>
<dbReference type="InterPro" id="IPR013968">
    <property type="entry name" value="PKS_KR"/>
</dbReference>
<dbReference type="SUPFAM" id="SSF51735">
    <property type="entry name" value="NAD(P)-binding Rossmann-fold domains"/>
    <property type="match status" value="1"/>
</dbReference>
<evidence type="ECO:0008006" key="7">
    <source>
        <dbReference type="Google" id="ProtNLM"/>
    </source>
</evidence>
<dbReference type="PANTHER" id="PTHR10039:SF15">
    <property type="entry name" value="NACHT DOMAIN-CONTAINING PROTEIN"/>
    <property type="match status" value="1"/>
</dbReference>
<dbReference type="Pfam" id="PF00023">
    <property type="entry name" value="Ank"/>
    <property type="match status" value="1"/>
</dbReference>
<dbReference type="InterPro" id="IPR002110">
    <property type="entry name" value="Ankyrin_rpt"/>
</dbReference>
<dbReference type="Pfam" id="PF12796">
    <property type="entry name" value="Ank_2"/>
    <property type="match status" value="3"/>
</dbReference>
<keyword evidence="1" id="KW-0677">Repeat</keyword>
<feature type="repeat" description="ANK" evidence="2">
    <location>
        <begin position="898"/>
        <end position="930"/>
    </location>
</feature>
<dbReference type="InterPro" id="IPR036770">
    <property type="entry name" value="Ankyrin_rpt-contain_sf"/>
</dbReference>
<proteinExistence type="predicted"/>
<feature type="repeat" description="ANK" evidence="2">
    <location>
        <begin position="799"/>
        <end position="831"/>
    </location>
</feature>
<name>A0AA39U9G6_9LECA</name>
<feature type="domain" description="Ketoreductase" evidence="3">
    <location>
        <begin position="1110"/>
        <end position="1289"/>
    </location>
</feature>
<feature type="repeat" description="ANK" evidence="2">
    <location>
        <begin position="667"/>
        <end position="699"/>
    </location>
</feature>
<organism evidence="5 6">
    <name type="scientific">Cladonia borealis</name>
    <dbReference type="NCBI Taxonomy" id="184061"/>
    <lineage>
        <taxon>Eukaryota</taxon>
        <taxon>Fungi</taxon>
        <taxon>Dikarya</taxon>
        <taxon>Ascomycota</taxon>
        <taxon>Pezizomycotina</taxon>
        <taxon>Lecanoromycetes</taxon>
        <taxon>OSLEUM clade</taxon>
        <taxon>Lecanoromycetidae</taxon>
        <taxon>Lecanorales</taxon>
        <taxon>Lecanorineae</taxon>
        <taxon>Cladoniaceae</taxon>
        <taxon>Cladonia</taxon>
    </lineage>
</organism>
<dbReference type="Gene3D" id="3.90.180.10">
    <property type="entry name" value="Medium-chain alcohol dehydrogenases, catalytic domain"/>
    <property type="match status" value="1"/>
</dbReference>
<feature type="domain" description="Enoyl reductase (ER)" evidence="4">
    <location>
        <begin position="811"/>
        <end position="1083"/>
    </location>
</feature>
<evidence type="ECO:0000256" key="1">
    <source>
        <dbReference type="ARBA" id="ARBA00022737"/>
    </source>
</evidence>
<keyword evidence="6" id="KW-1185">Reference proteome</keyword>
<dbReference type="Pfam" id="PF24883">
    <property type="entry name" value="NPHP3_N"/>
    <property type="match status" value="1"/>
</dbReference>
<feature type="repeat" description="ANK" evidence="2">
    <location>
        <begin position="700"/>
        <end position="732"/>
    </location>
</feature>
<evidence type="ECO:0000259" key="3">
    <source>
        <dbReference type="SMART" id="SM00822"/>
    </source>
</evidence>
<dbReference type="InterPro" id="IPR020843">
    <property type="entry name" value="ER"/>
</dbReference>
<sequence length="1460" mass="160878">MSFGFSIGDFLAVIELATKIRKDFADAPNEFKGALDVVRSLSVVLQDAEVAALERDLSPKEETDLQTISDGCQKILTELEGTLAKYAELESQQTGIRRKMKRVWKRLSIEPEDIRNLRSRANDNITLLNAFTLRQTRNDTTKLVRYQEDQEQQAILDWLTPVDYFPQQNDFLRQRQAGTGQWLLNSTEFKSWVETKNQTLFCPGIPGAGKTMLTSIVVEELSTRIQGDCSIAIAYIYCNFKRQNEQSTEHLLASLLKQLAQGRRYLPENVKSLYDRCKAEKTQPSVDDISTVLQSVAAGYSRVFILIDALDECQVNNGCLANLLSHISKLQSKCRVNFFATSRFIPDITERFERDVRLEIRANKQDVQRYVEGHIDELPRFVRRDQDLQQEISSEIVKAIDGMVLLAQLHLHSLKGKRAPTAVRDALKNLPTGSEAYDRAYSDAMDRIEGQLSDQAELAKEVLSWITCAKRSLTTLELQHALATKADHAEFDVGNKPDIEDIVSVCAGLVTVDEEGGIIRLVHYTTQEYFERTQNEWFPTAEFDITASCVTYLLFSVFESGSCSTDSRFEERMLLNPLYDYATHYWGQHARQASSLHPKVLEFLQCKTKVEAATQAMLARKTYLYHNRYSQEVPGQMTGLHLAAYFGITESVAKILQSTSVDSKDTDNRTPLSYAAEGGHAAVVKQLLEAGADVELKDADGRTPLLYAAVGGHLAVVKQLFKAGANIESKSKRSRTSLSYTAVKGHSAVIKQLLEAGADVESKSKGGRTPLLYAAEEGHSAVIKQLLEAGADFESKNNKDRTPLSCAAEKGHSIVVKQLLETGADIESRDWDYLTPLWWAVRNGHPAVVKELLEAGADIESKSKTGRTALLVAAERGHSTIIKQLLEAGADVKSKDMNDRTSLLYAAEGGHMAVVKQLLEAGADVELKDISWRRTPLWYAAYGRHEAVVKLLQSTTGLSTTLPFSGGECSMVSPPVATSSAAGGAWRCIVNGGTMVEIGKKDMLEHNLLSMEPFGRNASYRGSDISYEHVSDTLIARLLHQMMDLAEKGHIQAIAPVKIFPFEDVLSALRFIRGGNHISKIVISNMNSFNEKTEIPARPAARELVLRTDVSYLIVGGLKGLCGSLAIYLAQLGAKHLVVVSRSGYGDRRSQGALKNIYAQGCRVELAQGDVSSLEDVQRVFEGATVRVGGVFQGAMVLIDKIFTSMTVEEYHQTITSKVRGTCNLHNVALERNLSSDFSTMLSSISGVVGQKGQANYAAANVFLDNFSAYRRNLGLSACSIDLGIIEDAGYLSEHSDLAVAWDSAAWTPINEGLFHKIFRFSLLQQVAPINKASASQLITGITVPQLENSSLLADARFGPLCFSNAPGSSGGIDSEKEGSKAIQAFHILLRSDQADRSATLASANNILNRKFTTSLPAVEMRNWLRMELDAELNTLEIVNATSLSSLCENIVGKIARSAS</sequence>
<dbReference type="Pfam" id="PF22939">
    <property type="entry name" value="WHD_GPIID"/>
    <property type="match status" value="1"/>
</dbReference>
<dbReference type="InterPro" id="IPR027417">
    <property type="entry name" value="P-loop_NTPase"/>
</dbReference>
<dbReference type="GO" id="GO:0016491">
    <property type="term" value="F:oxidoreductase activity"/>
    <property type="evidence" value="ECO:0007669"/>
    <property type="project" value="InterPro"/>
</dbReference>